<dbReference type="OrthoDB" id="4513149at2759"/>
<dbReference type="AlphaFoldDB" id="A0A1M3SZY6"/>
<evidence type="ECO:0000313" key="2">
    <source>
        <dbReference type="Proteomes" id="UP000184063"/>
    </source>
</evidence>
<reference evidence="2" key="1">
    <citation type="journal article" date="2017" name="Genome Biol.">
        <title>Comparative genomics reveals high biological diversity and specific adaptations in the industrially and medically important fungal genus Aspergillus.</title>
        <authorList>
            <person name="de Vries R.P."/>
            <person name="Riley R."/>
            <person name="Wiebenga A."/>
            <person name="Aguilar-Osorio G."/>
            <person name="Amillis S."/>
            <person name="Uchima C.A."/>
            <person name="Anderluh G."/>
            <person name="Asadollahi M."/>
            <person name="Askin M."/>
            <person name="Barry K."/>
            <person name="Battaglia E."/>
            <person name="Bayram O."/>
            <person name="Benocci T."/>
            <person name="Braus-Stromeyer S.A."/>
            <person name="Caldana C."/>
            <person name="Canovas D."/>
            <person name="Cerqueira G.C."/>
            <person name="Chen F."/>
            <person name="Chen W."/>
            <person name="Choi C."/>
            <person name="Clum A."/>
            <person name="Dos Santos R.A."/>
            <person name="Damasio A.R."/>
            <person name="Diallinas G."/>
            <person name="Emri T."/>
            <person name="Fekete E."/>
            <person name="Flipphi M."/>
            <person name="Freyberg S."/>
            <person name="Gallo A."/>
            <person name="Gournas C."/>
            <person name="Habgood R."/>
            <person name="Hainaut M."/>
            <person name="Harispe M.L."/>
            <person name="Henrissat B."/>
            <person name="Hilden K.S."/>
            <person name="Hope R."/>
            <person name="Hossain A."/>
            <person name="Karabika E."/>
            <person name="Karaffa L."/>
            <person name="Karanyi Z."/>
            <person name="Krasevec N."/>
            <person name="Kuo A."/>
            <person name="Kusch H."/>
            <person name="LaButti K."/>
            <person name="Lagendijk E.L."/>
            <person name="Lapidus A."/>
            <person name="Levasseur A."/>
            <person name="Lindquist E."/>
            <person name="Lipzen A."/>
            <person name="Logrieco A.F."/>
            <person name="MacCabe A."/>
            <person name="Maekelae M.R."/>
            <person name="Malavazi I."/>
            <person name="Melin P."/>
            <person name="Meyer V."/>
            <person name="Mielnichuk N."/>
            <person name="Miskei M."/>
            <person name="Molnar A.P."/>
            <person name="Mule G."/>
            <person name="Ngan C.Y."/>
            <person name="Orejas M."/>
            <person name="Orosz E."/>
            <person name="Ouedraogo J.P."/>
            <person name="Overkamp K.M."/>
            <person name="Park H.-S."/>
            <person name="Perrone G."/>
            <person name="Piumi F."/>
            <person name="Punt P.J."/>
            <person name="Ram A.F."/>
            <person name="Ramon A."/>
            <person name="Rauscher S."/>
            <person name="Record E."/>
            <person name="Riano-Pachon D.M."/>
            <person name="Robert V."/>
            <person name="Roehrig J."/>
            <person name="Ruller R."/>
            <person name="Salamov A."/>
            <person name="Salih N.S."/>
            <person name="Samson R.A."/>
            <person name="Sandor E."/>
            <person name="Sanguinetti M."/>
            <person name="Schuetze T."/>
            <person name="Sepcic K."/>
            <person name="Shelest E."/>
            <person name="Sherlock G."/>
            <person name="Sophianopoulou V."/>
            <person name="Squina F.M."/>
            <person name="Sun H."/>
            <person name="Susca A."/>
            <person name="Todd R.B."/>
            <person name="Tsang A."/>
            <person name="Unkles S.E."/>
            <person name="van de Wiele N."/>
            <person name="van Rossen-Uffink D."/>
            <person name="Oliveira J.V."/>
            <person name="Vesth T.C."/>
            <person name="Visser J."/>
            <person name="Yu J.-H."/>
            <person name="Zhou M."/>
            <person name="Andersen M.R."/>
            <person name="Archer D.B."/>
            <person name="Baker S.E."/>
            <person name="Benoit I."/>
            <person name="Brakhage A.A."/>
            <person name="Braus G.H."/>
            <person name="Fischer R."/>
            <person name="Frisvad J.C."/>
            <person name="Goldman G.H."/>
            <person name="Houbraken J."/>
            <person name="Oakley B."/>
            <person name="Pocsi I."/>
            <person name="Scazzocchio C."/>
            <person name="Seiboth B."/>
            <person name="vanKuyk P.A."/>
            <person name="Wortman J."/>
            <person name="Dyer P.S."/>
            <person name="Grigoriev I.V."/>
        </authorList>
    </citation>
    <scope>NUCLEOTIDE SEQUENCE [LARGE SCALE GENOMIC DNA]</scope>
    <source>
        <strain evidence="2">CBS 106.47</strain>
    </source>
</reference>
<accession>A0A1M3SZY6</accession>
<evidence type="ECO:0000313" key="1">
    <source>
        <dbReference type="EMBL" id="OJZ80063.1"/>
    </source>
</evidence>
<gene>
    <name evidence="1" type="ORF">ASPFODRAFT_148304</name>
</gene>
<organism evidence="1 2">
    <name type="scientific">Aspergillus luchuensis (strain CBS 106.47)</name>
    <dbReference type="NCBI Taxonomy" id="1137211"/>
    <lineage>
        <taxon>Eukaryota</taxon>
        <taxon>Fungi</taxon>
        <taxon>Dikarya</taxon>
        <taxon>Ascomycota</taxon>
        <taxon>Pezizomycotina</taxon>
        <taxon>Eurotiomycetes</taxon>
        <taxon>Eurotiomycetidae</taxon>
        <taxon>Eurotiales</taxon>
        <taxon>Aspergillaceae</taxon>
        <taxon>Aspergillus</taxon>
        <taxon>Aspergillus subgen. Circumdati</taxon>
    </lineage>
</organism>
<dbReference type="Proteomes" id="UP000184063">
    <property type="component" value="Unassembled WGS sequence"/>
</dbReference>
<dbReference type="VEuPathDB" id="FungiDB:ASPFODRAFT_148304"/>
<name>A0A1M3SZY6_ASPLC</name>
<protein>
    <submittedName>
        <fullName evidence="1">Uncharacterized protein</fullName>
    </submittedName>
</protein>
<dbReference type="EMBL" id="KV878262">
    <property type="protein sequence ID" value="OJZ80063.1"/>
    <property type="molecule type" value="Genomic_DNA"/>
</dbReference>
<proteinExistence type="predicted"/>
<sequence length="304" mass="34273">MFQGLSLICVVLDCFTDHGLTPFLSGIPYDDAAVHPRQLRLWSEFNICCLAVWQKQKDLTRASMTANIPLPDPCLSISQIETFGEELIAICDRIEKHGLVDYEVGVWEEEILSILHQCWSLSQTLSTQLRMLDQLAERDGQMNCRPEATVGESFIKQAPYPKMPQHLTTFRLSRNTRAAEQVISGLREHFETEAFRGLPQDEVYVESPLDSDALDRLKPILSLVCDGPVRVILSRVMGKTVLQARFPCLHFPVLIYESSLLDGKPLELGRGVYTDRDVSLTGRLVLITVVPTFVKVIFEPSESP</sequence>